<feature type="domain" description="N-acetyltransferase" evidence="1">
    <location>
        <begin position="1"/>
        <end position="157"/>
    </location>
</feature>
<dbReference type="Gene3D" id="3.40.630.30">
    <property type="match status" value="1"/>
</dbReference>
<dbReference type="EMBL" id="UOFN01000118">
    <property type="protein sequence ID" value="VAW79754.1"/>
    <property type="molecule type" value="Genomic_DNA"/>
</dbReference>
<dbReference type="GO" id="GO:0016747">
    <property type="term" value="F:acyltransferase activity, transferring groups other than amino-acyl groups"/>
    <property type="evidence" value="ECO:0007669"/>
    <property type="project" value="InterPro"/>
</dbReference>
<evidence type="ECO:0000313" key="2">
    <source>
        <dbReference type="EMBL" id="VAW79754.1"/>
    </source>
</evidence>
<gene>
    <name evidence="2" type="ORF">MNBD_GAMMA15-886</name>
</gene>
<organism evidence="2">
    <name type="scientific">hydrothermal vent metagenome</name>
    <dbReference type="NCBI Taxonomy" id="652676"/>
    <lineage>
        <taxon>unclassified sequences</taxon>
        <taxon>metagenomes</taxon>
        <taxon>ecological metagenomes</taxon>
    </lineage>
</organism>
<reference evidence="2" key="1">
    <citation type="submission" date="2018-06" db="EMBL/GenBank/DDBJ databases">
        <authorList>
            <person name="Zhirakovskaya E."/>
        </authorList>
    </citation>
    <scope>NUCLEOTIDE SEQUENCE</scope>
</reference>
<proteinExistence type="predicted"/>
<dbReference type="Pfam" id="PF00583">
    <property type="entry name" value="Acetyltransf_1"/>
    <property type="match status" value="1"/>
</dbReference>
<dbReference type="InterPro" id="IPR000182">
    <property type="entry name" value="GNAT_dom"/>
</dbReference>
<dbReference type="InterPro" id="IPR016181">
    <property type="entry name" value="Acyl_CoA_acyltransferase"/>
</dbReference>
<dbReference type="CDD" id="cd04301">
    <property type="entry name" value="NAT_SF"/>
    <property type="match status" value="1"/>
</dbReference>
<dbReference type="PROSITE" id="PS51186">
    <property type="entry name" value="GNAT"/>
    <property type="match status" value="1"/>
</dbReference>
<evidence type="ECO:0000259" key="1">
    <source>
        <dbReference type="PROSITE" id="PS51186"/>
    </source>
</evidence>
<dbReference type="AlphaFoldDB" id="A0A3B0ZEF5"/>
<name>A0A3B0ZEF5_9ZZZZ</name>
<accession>A0A3B0ZEF5</accession>
<sequence>MFSYADPQTIDQIHALLLKEAAQGHFEPRMLEPVRAGNMRNNLLSMMHKQERIDENLRAELLVWTEQGKTIGWLVNSEIVRGAGNELWMLLIQPDHRGTGAGGRMLDAAIADLRDKVDVYARCYPTSTMMIGMFERRGFHLLDTDDSGNLTLKLLQTGSAETLSGKKKQTLRAHVPLPVEPG</sequence>
<dbReference type="SUPFAM" id="SSF55729">
    <property type="entry name" value="Acyl-CoA N-acyltransferases (Nat)"/>
    <property type="match status" value="1"/>
</dbReference>
<protein>
    <recommendedName>
        <fullName evidence="1">N-acetyltransferase domain-containing protein</fullName>
    </recommendedName>
</protein>